<dbReference type="GO" id="GO:1990351">
    <property type="term" value="C:transporter complex"/>
    <property type="evidence" value="ECO:0007669"/>
    <property type="project" value="TreeGrafter"/>
</dbReference>
<comment type="caution">
    <text evidence="1">The sequence shown here is derived from an EMBL/GenBank/DDBJ whole genome shotgun (WGS) entry which is preliminary data.</text>
</comment>
<dbReference type="Proteomes" id="UP000290172">
    <property type="component" value="Unassembled WGS sequence"/>
</dbReference>
<dbReference type="HAMAP" id="MF_01411">
    <property type="entry name" value="LPS_assembly_LptD"/>
    <property type="match status" value="1"/>
</dbReference>
<reference evidence="1 2" key="1">
    <citation type="submission" date="2017-10" db="EMBL/GenBank/DDBJ databases">
        <title>Genomics of the genus Arcobacter.</title>
        <authorList>
            <person name="Perez-Cataluna A."/>
            <person name="Figueras M.J."/>
        </authorList>
    </citation>
    <scope>NUCLEOTIDE SEQUENCE [LARGE SCALE GENOMIC DNA]</scope>
    <source>
        <strain evidence="1 2">CECT 8993</strain>
    </source>
</reference>
<gene>
    <name evidence="1" type="ORF">CRV08_01215</name>
</gene>
<name>A0A4Q0YIM4_9BACT</name>
<proteinExistence type="inferred from homology"/>
<accession>A0A4Q0YIM4</accession>
<protein>
    <submittedName>
        <fullName evidence="1">Organic solvent tolerance protein</fullName>
    </submittedName>
</protein>
<dbReference type="AlphaFoldDB" id="A0A4Q0YIM4"/>
<dbReference type="GO" id="GO:0009279">
    <property type="term" value="C:cell outer membrane"/>
    <property type="evidence" value="ECO:0007669"/>
    <property type="project" value="InterPro"/>
</dbReference>
<evidence type="ECO:0000313" key="1">
    <source>
        <dbReference type="EMBL" id="RXJ70213.1"/>
    </source>
</evidence>
<evidence type="ECO:0000313" key="2">
    <source>
        <dbReference type="Proteomes" id="UP000290172"/>
    </source>
</evidence>
<organism evidence="1 2">
    <name type="scientific">Halarcobacter ebronensis</name>
    <dbReference type="NCBI Taxonomy" id="1462615"/>
    <lineage>
        <taxon>Bacteria</taxon>
        <taxon>Pseudomonadati</taxon>
        <taxon>Campylobacterota</taxon>
        <taxon>Epsilonproteobacteria</taxon>
        <taxon>Campylobacterales</taxon>
        <taxon>Arcobacteraceae</taxon>
        <taxon>Halarcobacter</taxon>
    </lineage>
</organism>
<dbReference type="InterPro" id="IPR020889">
    <property type="entry name" value="LipoPS_assembly_LptD"/>
</dbReference>
<sequence length="700" mass="81515">MLKKTLLLFILSLSFLYAEVERFQIISNDLVTKNDIVIATGNVVAFSPTYYITAQKAIYDKNKGTFELFDDVVILRNNNIQMNSNYAFLDLNTNDMYQKPSIYFEDSSSIWISSKDSQRKGDIVYIEDSILSSCDCVDPDWSIKFSSADYDTKDKWINAYNSRLYFKNVPLLYFPYFGFSTDRTRRTGLLFPTVGYSSTEGAYYAQPLFIAPAQNYDFELVPQIRTSRGAGFYAYFRYADSINSMLSLSAGFFKEKETYQKEHKLRNDNHNGVDLNYVRNSILSPNKLGYNDGLYVDINYLNDSEYKTLEVAGDENSITEKVESKINYIYNTPSYFLGSYFRYYIDVSKESNTSTMQELPKLQAHSYTKPIFLDKLVYSTDIKYTNHTREKGIKAQQYEVSLPVSYSQSFFNNYVNLILKHEFLVNRYSYSEASKNFDDGTYVESKSTISLNSDLVKPYENYIHTINLFANLNKVEEIEKDGSLYNITTTDSELQPFTIDRGENSLELGINHSFYDRETLQQIVNHKLKEVILYDDISDLRTSYIENEIIYNYILGSISNRLVYDYQYRKVAESSSSFSLSYENFYLLLGHYLTKNTPNLQKEDLESYKVEAKYRFSDKYSVSYYTNYNLLDNLRTKQGLKFRISESCWDLDIKFEKELIATSSTNNSSITQNAFYLQLYLKPIGGITQKYTYNNEENVN</sequence>
<dbReference type="GO" id="GO:0015920">
    <property type="term" value="P:lipopolysaccharide transport"/>
    <property type="evidence" value="ECO:0007669"/>
    <property type="project" value="InterPro"/>
</dbReference>
<dbReference type="PANTHER" id="PTHR30189:SF1">
    <property type="entry name" value="LPS-ASSEMBLY PROTEIN LPTD"/>
    <property type="match status" value="1"/>
</dbReference>
<dbReference type="GO" id="GO:0043165">
    <property type="term" value="P:Gram-negative-bacterium-type cell outer membrane assembly"/>
    <property type="evidence" value="ECO:0007669"/>
    <property type="project" value="InterPro"/>
</dbReference>
<dbReference type="InterPro" id="IPR050218">
    <property type="entry name" value="LptD"/>
</dbReference>
<dbReference type="PANTHER" id="PTHR30189">
    <property type="entry name" value="LPS-ASSEMBLY PROTEIN"/>
    <property type="match status" value="1"/>
</dbReference>
<dbReference type="RefSeq" id="WP_128978240.1">
    <property type="nucleotide sequence ID" value="NZ_PDKJ01000001.1"/>
</dbReference>
<dbReference type="EMBL" id="PDKJ01000001">
    <property type="protein sequence ID" value="RXJ70213.1"/>
    <property type="molecule type" value="Genomic_DNA"/>
</dbReference>